<reference evidence="1" key="1">
    <citation type="submission" date="2021-06" db="EMBL/GenBank/DDBJ databases">
        <title>Comparative genomics, transcriptomics and evolutionary studies reveal genomic signatures of adaptation to plant cell wall in hemibiotrophic fungi.</title>
        <authorList>
            <consortium name="DOE Joint Genome Institute"/>
            <person name="Baroncelli R."/>
            <person name="Diaz J.F."/>
            <person name="Benocci T."/>
            <person name="Peng M."/>
            <person name="Battaglia E."/>
            <person name="Haridas S."/>
            <person name="Andreopoulos W."/>
            <person name="Labutti K."/>
            <person name="Pangilinan J."/>
            <person name="Floch G.L."/>
            <person name="Makela M.R."/>
            <person name="Henrissat B."/>
            <person name="Grigoriev I.V."/>
            <person name="Crouch J.A."/>
            <person name="De Vries R.P."/>
            <person name="Sukno S.A."/>
            <person name="Thon M.R."/>
        </authorList>
    </citation>
    <scope>NUCLEOTIDE SEQUENCE</scope>
    <source>
        <strain evidence="1">MAFF235873</strain>
    </source>
</reference>
<keyword evidence="2" id="KW-1185">Reference proteome</keyword>
<evidence type="ECO:0000313" key="1">
    <source>
        <dbReference type="EMBL" id="KAK2021981.1"/>
    </source>
</evidence>
<evidence type="ECO:0000313" key="2">
    <source>
        <dbReference type="Proteomes" id="UP001232148"/>
    </source>
</evidence>
<comment type="caution">
    <text evidence="1">The sequence shown here is derived from an EMBL/GenBank/DDBJ whole genome shotgun (WGS) entry which is preliminary data.</text>
</comment>
<accession>A0AAD9H534</accession>
<gene>
    <name evidence="1" type="ORF">LX32DRAFT_645903</name>
</gene>
<name>A0AAD9H534_9PEZI</name>
<dbReference type="EMBL" id="MU843067">
    <property type="protein sequence ID" value="KAK2021981.1"/>
    <property type="molecule type" value="Genomic_DNA"/>
</dbReference>
<protein>
    <submittedName>
        <fullName evidence="1">Uncharacterized protein</fullName>
    </submittedName>
</protein>
<sequence>MPRCDTGQTVRRRTCAVAWYPPRLGVLKVSRGSPLATPLSPLPESADVWSYLGSRASARKASADRAGLCAVVLRSMLDQEDKAGHQAARTQVCRECQFGSERKSARRLRPRRHILCGPTAVRRRWPQKWVGGGSDCSRCLVKAEDAKMAPLKRSHSGRC</sequence>
<proteinExistence type="predicted"/>
<dbReference type="AlphaFoldDB" id="A0AAD9H534"/>
<organism evidence="1 2">
    <name type="scientific">Colletotrichum zoysiae</name>
    <dbReference type="NCBI Taxonomy" id="1216348"/>
    <lineage>
        <taxon>Eukaryota</taxon>
        <taxon>Fungi</taxon>
        <taxon>Dikarya</taxon>
        <taxon>Ascomycota</taxon>
        <taxon>Pezizomycotina</taxon>
        <taxon>Sordariomycetes</taxon>
        <taxon>Hypocreomycetidae</taxon>
        <taxon>Glomerellales</taxon>
        <taxon>Glomerellaceae</taxon>
        <taxon>Colletotrichum</taxon>
        <taxon>Colletotrichum graminicola species complex</taxon>
    </lineage>
</organism>
<dbReference type="Proteomes" id="UP001232148">
    <property type="component" value="Unassembled WGS sequence"/>
</dbReference>